<evidence type="ECO:0000313" key="2">
    <source>
        <dbReference type="Proteomes" id="UP000282321"/>
    </source>
</evidence>
<sequence length="562" mass="65698">MNIVITAEHSRELAGFSGGEDILVYSNKGKSPIEYYLLLKRFILKNKADAIVNFGIAGSLDTKIPMGKVVSVRKVFYLDPHSLKYLGPVLDIGSIREDYENLLTLTDICEKLAPGLAYSGKILDLEGYFIALIGKELDIPVFIFKTVSDYNKTNSIDYSHIESGFKNLMDKYIPIIEEIVINPFKREFYMQYKFYDKKIFNAIEEKTKKHKTFTERQYIYKDILTSEPEGKHPQNPEIETIYIEKELVNNNVSMNFIKYFKNANVVEIDNYLKLFSYPGREYHDSKREMNIFIARKRGRILKETPVNYGLDGTVGYAMTNMFNCIYDCDYCYLAGYFSSGDIVVFTNYDDMAIEIENIAKKKRDVIIYAGDFSDSLLFDNLTGFSDYFYEFLREHRDVLMEIRTKRGNIENLLKKESIDNLIIAVSVSPEEIIRKYENRTMGLEDRIKLLKDASFHGYKIGIRMDPIIDFSNVELYQKTLIEVIESVKQDNIHSIGVGMLRMTKNLYKSILRRRKRNKIIEKLTFDKGMYRYNVKIRENYYNGLKSIAKKYSLEDRFYITME</sequence>
<dbReference type="Gene3D" id="3.40.50.12110">
    <property type="match status" value="1"/>
</dbReference>
<dbReference type="Gene3D" id="3.80.30.30">
    <property type="match status" value="1"/>
</dbReference>
<dbReference type="Gene3D" id="3.40.50.1580">
    <property type="entry name" value="Nucleoside phosphorylase domain"/>
    <property type="match status" value="1"/>
</dbReference>
<dbReference type="GO" id="GO:0009116">
    <property type="term" value="P:nucleoside metabolic process"/>
    <property type="evidence" value="ECO:0007669"/>
    <property type="project" value="InterPro"/>
</dbReference>
<dbReference type="GO" id="GO:0042601">
    <property type="term" value="C:endospore-forming forespore"/>
    <property type="evidence" value="ECO:0007669"/>
    <property type="project" value="TreeGrafter"/>
</dbReference>
<gene>
    <name evidence="1" type="ORF">DRP44_05690</name>
</gene>
<dbReference type="SUPFAM" id="SSF102114">
    <property type="entry name" value="Radical SAM enzymes"/>
    <property type="match status" value="1"/>
</dbReference>
<dbReference type="PANTHER" id="PTHR37822:SF2">
    <property type="entry name" value="SPORE PHOTOPRODUCT LYASE"/>
    <property type="match status" value="1"/>
</dbReference>
<dbReference type="EMBL" id="QNBC01000074">
    <property type="protein sequence ID" value="RKX65729.1"/>
    <property type="molecule type" value="Genomic_DNA"/>
</dbReference>
<organism evidence="1 2">
    <name type="scientific">candidate division TA06 bacterium</name>
    <dbReference type="NCBI Taxonomy" id="2250710"/>
    <lineage>
        <taxon>Bacteria</taxon>
        <taxon>Bacteria division TA06</taxon>
    </lineage>
</organism>
<accession>A0A660S716</accession>
<dbReference type="SUPFAM" id="SSF53167">
    <property type="entry name" value="Purine and uridine phosphorylases"/>
    <property type="match status" value="1"/>
</dbReference>
<dbReference type="InterPro" id="IPR058240">
    <property type="entry name" value="rSAM_sf"/>
</dbReference>
<name>A0A660S716_UNCT6</name>
<protein>
    <submittedName>
        <fullName evidence="1">Uncharacterized protein</fullName>
    </submittedName>
</protein>
<comment type="caution">
    <text evidence="1">The sequence shown here is derived from an EMBL/GenBank/DDBJ whole genome shotgun (WGS) entry which is preliminary data.</text>
</comment>
<dbReference type="Proteomes" id="UP000282321">
    <property type="component" value="Unassembled WGS sequence"/>
</dbReference>
<dbReference type="InterPro" id="IPR049539">
    <property type="entry name" value="SPL"/>
</dbReference>
<reference evidence="1 2" key="1">
    <citation type="submission" date="2018-06" db="EMBL/GenBank/DDBJ databases">
        <title>Extensive metabolic versatility and redundancy in microbially diverse, dynamic hydrothermal sediments.</title>
        <authorList>
            <person name="Dombrowski N."/>
            <person name="Teske A."/>
            <person name="Baker B.J."/>
        </authorList>
    </citation>
    <scope>NUCLEOTIDE SEQUENCE [LARGE SCALE GENOMIC DNA]</scope>
    <source>
        <strain evidence="1">B35_G9</strain>
    </source>
</reference>
<dbReference type="GO" id="GO:0051539">
    <property type="term" value="F:4 iron, 4 sulfur cluster binding"/>
    <property type="evidence" value="ECO:0007669"/>
    <property type="project" value="TreeGrafter"/>
</dbReference>
<dbReference type="Pfam" id="PF20903">
    <property type="entry name" value="SPL"/>
    <property type="match status" value="1"/>
</dbReference>
<dbReference type="InterPro" id="IPR035994">
    <property type="entry name" value="Nucleoside_phosphorylase_sf"/>
</dbReference>
<proteinExistence type="predicted"/>
<evidence type="ECO:0000313" key="1">
    <source>
        <dbReference type="EMBL" id="RKX65729.1"/>
    </source>
</evidence>
<dbReference type="GO" id="GO:0003913">
    <property type="term" value="F:DNA photolyase activity"/>
    <property type="evidence" value="ECO:0007669"/>
    <property type="project" value="TreeGrafter"/>
</dbReference>
<dbReference type="PANTHER" id="PTHR37822">
    <property type="entry name" value="SPORE PHOTOPRODUCT LYASE-RELATED"/>
    <property type="match status" value="1"/>
</dbReference>
<dbReference type="GO" id="GO:1904047">
    <property type="term" value="F:S-adenosyl-L-methionine binding"/>
    <property type="evidence" value="ECO:0007669"/>
    <property type="project" value="TreeGrafter"/>
</dbReference>
<dbReference type="AlphaFoldDB" id="A0A660S716"/>